<feature type="coiled-coil region" evidence="1">
    <location>
        <begin position="188"/>
        <end position="226"/>
    </location>
</feature>
<dbReference type="AlphaFoldDB" id="A0A7J7LFV6"/>
<organism evidence="2 3">
    <name type="scientific">Kingdonia uniflora</name>
    <dbReference type="NCBI Taxonomy" id="39325"/>
    <lineage>
        <taxon>Eukaryota</taxon>
        <taxon>Viridiplantae</taxon>
        <taxon>Streptophyta</taxon>
        <taxon>Embryophyta</taxon>
        <taxon>Tracheophyta</taxon>
        <taxon>Spermatophyta</taxon>
        <taxon>Magnoliopsida</taxon>
        <taxon>Ranunculales</taxon>
        <taxon>Circaeasteraceae</taxon>
        <taxon>Kingdonia</taxon>
    </lineage>
</organism>
<name>A0A7J7LFV6_9MAGN</name>
<sequence length="332" mass="38798">MWEVIIVCNHLNQKWEKEGKVRRITLDDVLQFYGVKNYKASGGSYFCVSATRLRFFDLNLAGRTWNDKIVWVKGNCLQRDDEEPLGLRFRTVKQSVKSKVERKESMLDEVMEEETELELVLEGLSLSRKKKVSHLVKGIWLVEGFSCRDDWSATVETKANLDKMVDKYDRLWHYLILKGYSEWEVDAIKADTYDVEEYEEEAETAIREMSLRIKDLESGLARERETSKALLSAQAELQVELDSSRSREDDTLMCNWEKVLEGEIKVKESLVMRKEELLKDIPAREELKAEILRLRARVVDLEAMYLAESAKYTKFLVENVIYHAKVDAEMTE</sequence>
<accession>A0A7J7LFV6</accession>
<reference evidence="2 3" key="1">
    <citation type="journal article" date="2020" name="IScience">
        <title>Genome Sequencing of the Endangered Kingdonia uniflora (Circaeasteraceae, Ranunculales) Reveals Potential Mechanisms of Evolutionary Specialization.</title>
        <authorList>
            <person name="Sun Y."/>
            <person name="Deng T."/>
            <person name="Zhang A."/>
            <person name="Moore M.J."/>
            <person name="Landis J.B."/>
            <person name="Lin N."/>
            <person name="Zhang H."/>
            <person name="Zhang X."/>
            <person name="Huang J."/>
            <person name="Zhang X."/>
            <person name="Sun H."/>
            <person name="Wang H."/>
        </authorList>
    </citation>
    <scope>NUCLEOTIDE SEQUENCE [LARGE SCALE GENOMIC DNA]</scope>
    <source>
        <strain evidence="2">TB1705</strain>
        <tissue evidence="2">Leaf</tissue>
    </source>
</reference>
<dbReference type="EMBL" id="JACGCM010002327">
    <property type="protein sequence ID" value="KAF6141420.1"/>
    <property type="molecule type" value="Genomic_DNA"/>
</dbReference>
<dbReference type="Proteomes" id="UP000541444">
    <property type="component" value="Unassembled WGS sequence"/>
</dbReference>
<evidence type="ECO:0000313" key="2">
    <source>
        <dbReference type="EMBL" id="KAF6141420.1"/>
    </source>
</evidence>
<gene>
    <name evidence="2" type="ORF">GIB67_021236</name>
</gene>
<keyword evidence="1" id="KW-0175">Coiled coil</keyword>
<keyword evidence="3" id="KW-1185">Reference proteome</keyword>
<comment type="caution">
    <text evidence="2">The sequence shown here is derived from an EMBL/GenBank/DDBJ whole genome shotgun (WGS) entry which is preliminary data.</text>
</comment>
<evidence type="ECO:0000313" key="3">
    <source>
        <dbReference type="Proteomes" id="UP000541444"/>
    </source>
</evidence>
<evidence type="ECO:0000256" key="1">
    <source>
        <dbReference type="SAM" id="Coils"/>
    </source>
</evidence>
<proteinExistence type="predicted"/>
<protein>
    <submittedName>
        <fullName evidence="2">Uncharacterized protein</fullName>
    </submittedName>
</protein>